<evidence type="ECO:0000259" key="1">
    <source>
        <dbReference type="Pfam" id="PF04101"/>
    </source>
</evidence>
<reference evidence="2 3" key="1">
    <citation type="submission" date="2018-11" db="EMBL/GenBank/DDBJ databases">
        <title>Chryseotalea sanarue gen. nov., sp., nov., a member of the family Cytophagaceae, isolated from a brackish lake in Hamamatsu Japan.</title>
        <authorList>
            <person name="Maejima Y."/>
            <person name="Iino T."/>
            <person name="Muraguchi Y."/>
            <person name="Fukuda K."/>
            <person name="Ohkuma M."/>
            <person name="Moriuchi R."/>
            <person name="Dohra H."/>
            <person name="Kimbara K."/>
            <person name="Shintani M."/>
        </authorList>
    </citation>
    <scope>NUCLEOTIDE SEQUENCE [LARGE SCALE GENOMIC DNA]</scope>
    <source>
        <strain evidence="2 3">Ys</strain>
    </source>
</reference>
<dbReference type="InterPro" id="IPR007235">
    <property type="entry name" value="Glyco_trans_28_C"/>
</dbReference>
<gene>
    <name evidence="2" type="ORF">SanaruYs_19250</name>
</gene>
<name>A0A401U9W3_9BACT</name>
<sequence>MGKRILITPLDWGLGHATRCIPIIQELLDQGNEVMIASSGLALNLLKEEFPRLTFFELPSYKATYAKWLPLMIKVFWQSPYFFYVISKEHTVVKKIIDDYKIDVIISDNRYGCYSEKVKSIFITHQLTILMPKGLVWLQGLINYFNHNLIKRFDTCWVPDFPDQRLTGKLTITSLPVFFIGSVSRFTKSPPNPVKLYQLLILLSGPEPQRTLLEDKLIHQLENYQGKVMVVRGLPGVLTNILPHPAHVEVVNHLKAGELQQVIEKSEIIISRSGYTTIMDLYALESKAIFIATPGQTEQEYLAEKLKQANVVYSDNQDRFNLKEAIDKEKSYKGFQQSELGRQFLLDAIRMMS</sequence>
<dbReference type="OrthoDB" id="9803241at2"/>
<dbReference type="GO" id="GO:0016758">
    <property type="term" value="F:hexosyltransferase activity"/>
    <property type="evidence" value="ECO:0007669"/>
    <property type="project" value="InterPro"/>
</dbReference>
<dbReference type="SUPFAM" id="SSF53756">
    <property type="entry name" value="UDP-Glycosyltransferase/glycogen phosphorylase"/>
    <property type="match status" value="1"/>
</dbReference>
<proteinExistence type="predicted"/>
<comment type="caution">
    <text evidence="2">The sequence shown here is derived from an EMBL/GenBank/DDBJ whole genome shotgun (WGS) entry which is preliminary data.</text>
</comment>
<dbReference type="Proteomes" id="UP000288227">
    <property type="component" value="Unassembled WGS sequence"/>
</dbReference>
<dbReference type="RefSeq" id="WP_127122348.1">
    <property type="nucleotide sequence ID" value="NZ_BHXQ01000003.1"/>
</dbReference>
<keyword evidence="3" id="KW-1185">Reference proteome</keyword>
<dbReference type="Gene3D" id="3.40.50.2000">
    <property type="entry name" value="Glycogen Phosphorylase B"/>
    <property type="match status" value="1"/>
</dbReference>
<dbReference type="Pfam" id="PF04101">
    <property type="entry name" value="Glyco_tran_28_C"/>
    <property type="match status" value="1"/>
</dbReference>
<evidence type="ECO:0000313" key="2">
    <source>
        <dbReference type="EMBL" id="GCC51696.1"/>
    </source>
</evidence>
<organism evidence="2 3">
    <name type="scientific">Chryseotalea sanaruensis</name>
    <dbReference type="NCBI Taxonomy" id="2482724"/>
    <lineage>
        <taxon>Bacteria</taxon>
        <taxon>Pseudomonadati</taxon>
        <taxon>Bacteroidota</taxon>
        <taxon>Cytophagia</taxon>
        <taxon>Cytophagales</taxon>
        <taxon>Chryseotaleaceae</taxon>
        <taxon>Chryseotalea</taxon>
    </lineage>
</organism>
<accession>A0A401U9W3</accession>
<evidence type="ECO:0000313" key="3">
    <source>
        <dbReference type="Proteomes" id="UP000288227"/>
    </source>
</evidence>
<dbReference type="AlphaFoldDB" id="A0A401U9W3"/>
<feature type="domain" description="Glycosyl transferase family 28 C-terminal" evidence="1">
    <location>
        <begin position="258"/>
        <end position="331"/>
    </location>
</feature>
<dbReference type="EMBL" id="BHXQ01000003">
    <property type="protein sequence ID" value="GCC51696.1"/>
    <property type="molecule type" value="Genomic_DNA"/>
</dbReference>
<protein>
    <submittedName>
        <fullName evidence="2">Glycosyl transferase</fullName>
    </submittedName>
</protein>
<keyword evidence="2" id="KW-0808">Transferase</keyword>